<comment type="caution">
    <text evidence="2">The sequence shown here is derived from an EMBL/GenBank/DDBJ whole genome shotgun (WGS) entry which is preliminary data.</text>
</comment>
<protein>
    <recommendedName>
        <fullName evidence="1">Helix-turn-helix domain-containing protein</fullName>
    </recommendedName>
</protein>
<evidence type="ECO:0000313" key="2">
    <source>
        <dbReference type="EMBL" id="KAJ8940011.1"/>
    </source>
</evidence>
<dbReference type="EMBL" id="JAPWTK010000455">
    <property type="protein sequence ID" value="KAJ8940011.1"/>
    <property type="molecule type" value="Genomic_DNA"/>
</dbReference>
<organism evidence="2 3">
    <name type="scientific">Aromia moschata</name>
    <dbReference type="NCBI Taxonomy" id="1265417"/>
    <lineage>
        <taxon>Eukaryota</taxon>
        <taxon>Metazoa</taxon>
        <taxon>Ecdysozoa</taxon>
        <taxon>Arthropoda</taxon>
        <taxon>Hexapoda</taxon>
        <taxon>Insecta</taxon>
        <taxon>Pterygota</taxon>
        <taxon>Neoptera</taxon>
        <taxon>Endopterygota</taxon>
        <taxon>Coleoptera</taxon>
        <taxon>Polyphaga</taxon>
        <taxon>Cucujiformia</taxon>
        <taxon>Chrysomeloidea</taxon>
        <taxon>Cerambycidae</taxon>
        <taxon>Cerambycinae</taxon>
        <taxon>Callichromatini</taxon>
        <taxon>Aromia</taxon>
    </lineage>
</organism>
<reference evidence="2" key="1">
    <citation type="journal article" date="2023" name="Insect Mol. Biol.">
        <title>Genome sequencing provides insights into the evolution of gene families encoding plant cell wall-degrading enzymes in longhorned beetles.</title>
        <authorList>
            <person name="Shin N.R."/>
            <person name="Okamura Y."/>
            <person name="Kirsch R."/>
            <person name="Pauchet Y."/>
        </authorList>
    </citation>
    <scope>NUCLEOTIDE SEQUENCE</scope>
    <source>
        <strain evidence="2">AMC_N1</strain>
    </source>
</reference>
<accession>A0AAV8XPM7</accession>
<proteinExistence type="predicted"/>
<dbReference type="AlphaFoldDB" id="A0AAV8XPM7"/>
<feature type="domain" description="Helix-turn-helix" evidence="1">
    <location>
        <begin position="46"/>
        <end position="86"/>
    </location>
</feature>
<dbReference type="InterPro" id="IPR058912">
    <property type="entry name" value="HTH_animal"/>
</dbReference>
<gene>
    <name evidence="2" type="ORF">NQ318_011955</name>
</gene>
<sequence>MKMILTDRQARGVALERHRSHAFVNIFSQRSYANKQLVHGVYTDCYLNATSYHHPQQKRSIIQTLVHRAEIICDDESSSKELNNMEALILTRHAASTRRQERQRYQPTIYACLPYVAEITDRLRKTLYKK</sequence>
<name>A0AAV8XPM7_9CUCU</name>
<evidence type="ECO:0000259" key="1">
    <source>
        <dbReference type="Pfam" id="PF26215"/>
    </source>
</evidence>
<dbReference type="Proteomes" id="UP001162162">
    <property type="component" value="Unassembled WGS sequence"/>
</dbReference>
<evidence type="ECO:0000313" key="3">
    <source>
        <dbReference type="Proteomes" id="UP001162162"/>
    </source>
</evidence>
<dbReference type="Pfam" id="PF26215">
    <property type="entry name" value="HTH_animal"/>
    <property type="match status" value="1"/>
</dbReference>
<keyword evidence="3" id="KW-1185">Reference proteome</keyword>